<comment type="caution">
    <text evidence="2">The sequence shown here is derived from an EMBL/GenBank/DDBJ whole genome shotgun (WGS) entry which is preliminary data.</text>
</comment>
<dbReference type="PANTHER" id="PTHR47515">
    <property type="entry name" value="LOW CALCIUM RESPONSE LOCUS PROTEIN T"/>
    <property type="match status" value="1"/>
</dbReference>
<keyword evidence="3" id="KW-1185">Reference proteome</keyword>
<dbReference type="PANTHER" id="PTHR47515:SF1">
    <property type="entry name" value="BLR2054 PROTEIN"/>
    <property type="match status" value="1"/>
</dbReference>
<evidence type="ECO:0000259" key="1">
    <source>
        <dbReference type="Pfam" id="PF13683"/>
    </source>
</evidence>
<feature type="domain" description="Integrase catalytic" evidence="1">
    <location>
        <begin position="19"/>
        <end position="80"/>
    </location>
</feature>
<reference evidence="2" key="1">
    <citation type="journal article" date="2016" name="Front. Microbiol.">
        <title>Genome Sequence of the Piezophilic, Mesophilic Sulfate-Reducing Bacterium Desulfovibrio indicus J2T.</title>
        <authorList>
            <person name="Cao J."/>
            <person name="Maignien L."/>
            <person name="Shao Z."/>
            <person name="Alain K."/>
            <person name="Jebbar M."/>
        </authorList>
    </citation>
    <scope>NUCLEOTIDE SEQUENCE</scope>
    <source>
        <strain evidence="2">NBRC 103626</strain>
    </source>
</reference>
<dbReference type="GO" id="GO:0015074">
    <property type="term" value="P:DNA integration"/>
    <property type="evidence" value="ECO:0007669"/>
    <property type="project" value="InterPro"/>
</dbReference>
<dbReference type="Proteomes" id="UP001055108">
    <property type="component" value="Unassembled WGS sequence"/>
</dbReference>
<dbReference type="EMBL" id="BPQM01000033">
    <property type="protein sequence ID" value="GJD78485.1"/>
    <property type="molecule type" value="Genomic_DNA"/>
</dbReference>
<proteinExistence type="predicted"/>
<accession>A0AA37HN42</accession>
<organism evidence="2 3">
    <name type="scientific">Methylobacterium gregans</name>
    <dbReference type="NCBI Taxonomy" id="374424"/>
    <lineage>
        <taxon>Bacteria</taxon>
        <taxon>Pseudomonadati</taxon>
        <taxon>Pseudomonadota</taxon>
        <taxon>Alphaproteobacteria</taxon>
        <taxon>Hyphomicrobiales</taxon>
        <taxon>Methylobacteriaceae</taxon>
        <taxon>Methylobacterium</taxon>
    </lineage>
</organism>
<dbReference type="InterPro" id="IPR001584">
    <property type="entry name" value="Integrase_cat-core"/>
</dbReference>
<name>A0AA37HN42_9HYPH</name>
<dbReference type="InterPro" id="IPR012337">
    <property type="entry name" value="RNaseH-like_sf"/>
</dbReference>
<dbReference type="AlphaFoldDB" id="A0AA37HN42"/>
<evidence type="ECO:0000313" key="2">
    <source>
        <dbReference type="EMBL" id="GJD78485.1"/>
    </source>
</evidence>
<gene>
    <name evidence="2" type="ORF">NBEOAGPD_1700</name>
</gene>
<protein>
    <recommendedName>
        <fullName evidence="1">Integrase catalytic domain-containing protein</fullName>
    </recommendedName>
</protein>
<dbReference type="Pfam" id="PF13683">
    <property type="entry name" value="rve_3"/>
    <property type="match status" value="1"/>
</dbReference>
<dbReference type="SUPFAM" id="SSF53098">
    <property type="entry name" value="Ribonuclease H-like"/>
    <property type="match status" value="1"/>
</dbReference>
<reference evidence="2" key="2">
    <citation type="submission" date="2021-08" db="EMBL/GenBank/DDBJ databases">
        <authorList>
            <person name="Tani A."/>
            <person name="Ola A."/>
            <person name="Ogura Y."/>
            <person name="Katsura K."/>
            <person name="Hayashi T."/>
        </authorList>
    </citation>
    <scope>NUCLEOTIDE SEQUENCE</scope>
    <source>
        <strain evidence="2">NBRC 103626</strain>
    </source>
</reference>
<evidence type="ECO:0000313" key="3">
    <source>
        <dbReference type="Proteomes" id="UP001055108"/>
    </source>
</evidence>
<sequence length="80" mass="8950">MTGLSSSRRRCAAGAYENSITLDFLQPGKPIINALVEPFNARLRDAYLNASWILSLADARSKIEAWQRQYNESRPHTALG</sequence>